<evidence type="ECO:0000313" key="8">
    <source>
        <dbReference type="EMBL" id="AJH00162.1"/>
    </source>
</evidence>
<keyword evidence="6" id="KW-0106">Calcium</keyword>
<dbReference type="PANTHER" id="PTHR33938:SF15">
    <property type="entry name" value="FERULOYL ESTERASE B-RELATED"/>
    <property type="match status" value="1"/>
</dbReference>
<dbReference type="PANTHER" id="PTHR33938">
    <property type="entry name" value="FERULOYL ESTERASE B-RELATED"/>
    <property type="match status" value="1"/>
</dbReference>
<dbReference type="Gene3D" id="3.40.50.1820">
    <property type="entry name" value="alpha/beta hydrolase"/>
    <property type="match status" value="2"/>
</dbReference>
<reference evidence="9" key="1">
    <citation type="submission" date="2014-12" db="EMBL/GenBank/DDBJ databases">
        <title>Genome sequence of Clostridium beijerinckii strain 59B.</title>
        <authorList>
            <person name="Little G.T."/>
            <person name="Minton N.P."/>
        </authorList>
    </citation>
    <scope>NUCLEOTIDE SEQUENCE [LARGE SCALE GENOMIC DNA]</scope>
    <source>
        <strain evidence="9">59B</strain>
    </source>
</reference>
<comment type="similarity">
    <text evidence="1">Belongs to the tannase family.</text>
</comment>
<sequence>MLINTMKDLMKKYDNTILTLPNGGITITSVKYVPEGEHSCEFEYDPDHLTYHTKGFVSIQGAIHGCDKEATDICFEVAVPDDWNGKLIQIGGGGFNGIIRPCHLNSFVDIHAKKVKTYVYGRTMEDPTLVSDGYAVCSTDSGHKVKFEWDASWALNPEVLRNHAFEHLKKTREAAAFLVSELHGKLPEMTYFFGGSEGGREALEVVQRYPEDYNSVICFFPAINIVTKGIKDFFVGKRLLENNGAAWLSPDDRAYVKQVASDVCNGDVNDWKCALERKGEIFEKLALKLTPAQIKGLRALTDDMYLPYPVANGVRKIPGYLAYLGIGLDLLYPSSPFETGREMMPMASDTVQYIIMRDPSFDTNDFDVEKYKEKIIEASELIDATNPDISEFKLRGGKLIILHGMEDEVITPLSTIDYYESLQAKFGDELDDFVRFYLIPGYGHNIGRFIVRHDFIETLENWVKNDVVPEELIIEDVIPENNGRTIPIYPYPGYPHYKGSGDKNKAENYYKRTK</sequence>
<accession>A0A0B5QPG9</accession>
<evidence type="ECO:0000256" key="5">
    <source>
        <dbReference type="ARBA" id="ARBA00022801"/>
    </source>
</evidence>
<gene>
    <name evidence="8" type="ORF">LF65_03605</name>
</gene>
<name>A0A0B5QPG9_CLOBE</name>
<proteinExistence type="inferred from homology"/>
<dbReference type="AlphaFoldDB" id="A0A0B5QPG9"/>
<dbReference type="InterPro" id="IPR029058">
    <property type="entry name" value="AB_hydrolase_fold"/>
</dbReference>
<keyword evidence="3" id="KW-0479">Metal-binding</keyword>
<dbReference type="RefSeq" id="WP_052482889.1">
    <property type="nucleotide sequence ID" value="NZ_CP010086.2"/>
</dbReference>
<evidence type="ECO:0008006" key="10">
    <source>
        <dbReference type="Google" id="ProtNLM"/>
    </source>
</evidence>
<evidence type="ECO:0000256" key="7">
    <source>
        <dbReference type="ARBA" id="ARBA00023157"/>
    </source>
</evidence>
<keyword evidence="2" id="KW-0719">Serine esterase</keyword>
<evidence type="ECO:0000256" key="2">
    <source>
        <dbReference type="ARBA" id="ARBA00022487"/>
    </source>
</evidence>
<dbReference type="KEGG" id="cbei:LF65_03605"/>
<dbReference type="SUPFAM" id="SSF53474">
    <property type="entry name" value="alpha/beta-Hydrolases"/>
    <property type="match status" value="1"/>
</dbReference>
<dbReference type="GO" id="GO:0046872">
    <property type="term" value="F:metal ion binding"/>
    <property type="evidence" value="ECO:0007669"/>
    <property type="project" value="UniProtKB-KW"/>
</dbReference>
<dbReference type="InterPro" id="IPR011118">
    <property type="entry name" value="Tannase/feruloyl_esterase"/>
</dbReference>
<dbReference type="GO" id="GO:0052689">
    <property type="term" value="F:carboxylic ester hydrolase activity"/>
    <property type="evidence" value="ECO:0007669"/>
    <property type="project" value="UniProtKB-KW"/>
</dbReference>
<dbReference type="Proteomes" id="UP000031866">
    <property type="component" value="Chromosome"/>
</dbReference>
<evidence type="ECO:0000256" key="1">
    <source>
        <dbReference type="ARBA" id="ARBA00006249"/>
    </source>
</evidence>
<dbReference type="OrthoDB" id="176867at2"/>
<keyword evidence="7" id="KW-1015">Disulfide bond</keyword>
<evidence type="ECO:0000256" key="3">
    <source>
        <dbReference type="ARBA" id="ARBA00022723"/>
    </source>
</evidence>
<dbReference type="Pfam" id="PF07519">
    <property type="entry name" value="Tannase"/>
    <property type="match status" value="1"/>
</dbReference>
<evidence type="ECO:0000256" key="4">
    <source>
        <dbReference type="ARBA" id="ARBA00022729"/>
    </source>
</evidence>
<evidence type="ECO:0000256" key="6">
    <source>
        <dbReference type="ARBA" id="ARBA00022837"/>
    </source>
</evidence>
<keyword evidence="4" id="KW-0732">Signal</keyword>
<dbReference type="EMBL" id="CP010086">
    <property type="protein sequence ID" value="AJH00162.1"/>
    <property type="molecule type" value="Genomic_DNA"/>
</dbReference>
<dbReference type="STRING" id="1520.LF65_03605"/>
<protein>
    <recommendedName>
        <fullName evidence="10">Tannase and feruloyl esterase</fullName>
    </recommendedName>
</protein>
<keyword evidence="5" id="KW-0378">Hydrolase</keyword>
<evidence type="ECO:0000313" key="9">
    <source>
        <dbReference type="Proteomes" id="UP000031866"/>
    </source>
</evidence>
<organism evidence="8 9">
    <name type="scientific">Clostridium beijerinckii</name>
    <name type="common">Clostridium MP</name>
    <dbReference type="NCBI Taxonomy" id="1520"/>
    <lineage>
        <taxon>Bacteria</taxon>
        <taxon>Bacillati</taxon>
        <taxon>Bacillota</taxon>
        <taxon>Clostridia</taxon>
        <taxon>Eubacteriales</taxon>
        <taxon>Clostridiaceae</taxon>
        <taxon>Clostridium</taxon>
    </lineage>
</organism>